<organism evidence="2 3">
    <name type="scientific">Gopherus evgoodei</name>
    <name type="common">Goodes thornscrub tortoise</name>
    <dbReference type="NCBI Taxonomy" id="1825980"/>
    <lineage>
        <taxon>Eukaryota</taxon>
        <taxon>Metazoa</taxon>
        <taxon>Chordata</taxon>
        <taxon>Craniata</taxon>
        <taxon>Vertebrata</taxon>
        <taxon>Euteleostomi</taxon>
        <taxon>Archelosauria</taxon>
        <taxon>Testudinata</taxon>
        <taxon>Testudines</taxon>
        <taxon>Cryptodira</taxon>
        <taxon>Durocryptodira</taxon>
        <taxon>Testudinoidea</taxon>
        <taxon>Testudinidae</taxon>
        <taxon>Gopherus</taxon>
    </lineage>
</organism>
<dbReference type="Pfam" id="PF15115">
    <property type="entry name" value="HDNR"/>
    <property type="match status" value="1"/>
</dbReference>
<gene>
    <name evidence="2" type="primary">TEX36</name>
</gene>
<name>A0A8C4WLD9_9SAUR</name>
<feature type="domain" description="Domain of unknown function with conserved HDNR motif" evidence="1">
    <location>
        <begin position="12"/>
        <end position="147"/>
    </location>
</feature>
<reference evidence="2" key="2">
    <citation type="submission" date="2025-08" db="UniProtKB">
        <authorList>
            <consortium name="Ensembl"/>
        </authorList>
    </citation>
    <scope>IDENTIFICATION</scope>
</reference>
<dbReference type="PANTHER" id="PTHR35440:SF1">
    <property type="entry name" value="TESTIS-EXPRESSED PROTEIN 36"/>
    <property type="match status" value="1"/>
</dbReference>
<protein>
    <submittedName>
        <fullName evidence="2">Testis expressed 36</fullName>
    </submittedName>
</protein>
<dbReference type="PANTHER" id="PTHR35440">
    <property type="entry name" value="TESTIS-EXPRESSED PROTEIN 36"/>
    <property type="match status" value="1"/>
</dbReference>
<evidence type="ECO:0000313" key="3">
    <source>
        <dbReference type="Proteomes" id="UP000694390"/>
    </source>
</evidence>
<dbReference type="OrthoDB" id="10003408at2759"/>
<dbReference type="Proteomes" id="UP000694390">
    <property type="component" value="Chromosome 7"/>
</dbReference>
<accession>A0A8C4WLD9</accession>
<evidence type="ECO:0000259" key="1">
    <source>
        <dbReference type="Pfam" id="PF15115"/>
    </source>
</evidence>
<sequence>LSVFFMVVAQWDPDSDWGPKCYLIQPESVTDCMLKQVQNPEEVQYIEKRLPLVYKIREQAVKNHFPFSTHDNRHCLQNVGEYFDFSLGRKKVEPERRQQNSQNFCLWAHEYIPSSHDGFTIYQTSFIGDQDTKRPFCRRYPKQHLERCYIYKCVPENEKHM</sequence>
<dbReference type="InterPro" id="IPR029369">
    <property type="entry name" value="HDNR"/>
</dbReference>
<reference evidence="2" key="3">
    <citation type="submission" date="2025-09" db="UniProtKB">
        <authorList>
            <consortium name="Ensembl"/>
        </authorList>
    </citation>
    <scope>IDENTIFICATION</scope>
</reference>
<proteinExistence type="predicted"/>
<dbReference type="AlphaFoldDB" id="A0A8C4WLD9"/>
<keyword evidence="3" id="KW-1185">Reference proteome</keyword>
<dbReference type="GeneTree" id="ENSGT00390000012491"/>
<evidence type="ECO:0000313" key="2">
    <source>
        <dbReference type="Ensembl" id="ENSGEVP00005016864.1"/>
    </source>
</evidence>
<reference evidence="2" key="1">
    <citation type="submission" date="2019-06" db="EMBL/GenBank/DDBJ databases">
        <title>G10K-VGP Goodes thornscrub tortoise genome, primary haplotype.</title>
        <authorList>
            <person name="Murphy B."/>
            <person name="Edwards T."/>
            <person name="Rhie A."/>
            <person name="Koren S."/>
            <person name="Phillippy A."/>
            <person name="Fedrigo O."/>
            <person name="Haase B."/>
            <person name="Mountcastle J."/>
            <person name="Lewin H."/>
            <person name="Damas J."/>
            <person name="Howe K."/>
            <person name="Formenti G."/>
            <person name="Myers G."/>
            <person name="Durbin R."/>
            <person name="Jarvis E.D."/>
        </authorList>
    </citation>
    <scope>NUCLEOTIDE SEQUENCE [LARGE SCALE GENOMIC DNA]</scope>
</reference>
<dbReference type="Ensembl" id="ENSGEVT00005017719.1">
    <property type="protein sequence ID" value="ENSGEVP00005016864.1"/>
    <property type="gene ID" value="ENSGEVG00005011932.1"/>
</dbReference>